<dbReference type="PANTHER" id="PTHR16861:SF4">
    <property type="entry name" value="SH3 DOMAIN PROTEIN (AFU_ORTHOLOGUE AFUA_1G13610)"/>
    <property type="match status" value="1"/>
</dbReference>
<dbReference type="InterPro" id="IPR021109">
    <property type="entry name" value="Peptidase_aspartic_dom_sf"/>
</dbReference>
<keyword evidence="2" id="KW-0812">Transmembrane</keyword>
<feature type="transmembrane region" description="Helical" evidence="2">
    <location>
        <begin position="420"/>
        <end position="445"/>
    </location>
</feature>
<dbReference type="PANTHER" id="PTHR16861">
    <property type="entry name" value="GLYCOPROTEIN 38"/>
    <property type="match status" value="1"/>
</dbReference>
<dbReference type="SUPFAM" id="SSF50630">
    <property type="entry name" value="Acid proteases"/>
    <property type="match status" value="1"/>
</dbReference>
<keyword evidence="2" id="KW-0472">Membrane</keyword>
<evidence type="ECO:0000313" key="5">
    <source>
        <dbReference type="Proteomes" id="UP000288859"/>
    </source>
</evidence>
<comment type="caution">
    <text evidence="4">The sequence shown here is derived from an EMBL/GenBank/DDBJ whole genome shotgun (WGS) entry which is preliminary data.</text>
</comment>
<feature type="compositionally biased region" description="Pro residues" evidence="1">
    <location>
        <begin position="493"/>
        <end position="502"/>
    </location>
</feature>
<feature type="region of interest" description="Disordered" evidence="1">
    <location>
        <begin position="78"/>
        <end position="97"/>
    </location>
</feature>
<dbReference type="AlphaFoldDB" id="A0A438MW59"/>
<feature type="compositionally biased region" description="Polar residues" evidence="1">
    <location>
        <begin position="391"/>
        <end position="409"/>
    </location>
</feature>
<feature type="compositionally biased region" description="Polar residues" evidence="1">
    <location>
        <begin position="567"/>
        <end position="599"/>
    </location>
</feature>
<dbReference type="VEuPathDB" id="FungiDB:PV10_00947"/>
<sequence length="599" mass="63441">MVTTCRNTAPPARLLISSNNLAQDQTTAPATGIPLAIGNPLQRFSIRPRILDQTIFGRADGCEGETDYACISRRGGVYDADSSSTSTSSADVDSWNGTLGRTTPENYELYNDDLTLILQDNETTIHGFPFTTDSPVSPVTRGSLGIGFNSTFLNALVDNDLAPTQSWGLWPGSRSVSEPRNGLLIVGGYDSARVGGDWVTFDSIPTCTTCLQIRDMEWITEDNNKTSIFAGTQEALQVSINPYGDLLSVPQGVYENFGRVTGGVYDPNQSGFSWVRADGGAPNGTLRVTLQNGYETDIPHTEIFTRPRGYNSTTGAYVVMNQTVDTTLMQNVTSSSGVPMFGMPFLTMNYMIMDVEENQFRLAPAIRQNFASQGGGVIERKLCEGLADPTESATPPGSTSEPGGSNDNPEVTDGGSGTPVGAIVGGVVGGIAGLALLALAILFFLRRRRARANEAPTAGESTAYDSSAQKSQYYPNGEYQNTGYPNNGYYPSPGSPPPHPMGYTPVPPAEMYASPATAVPKSATASELFTPYSTTTTTHMGSGHNDASNVVHELPSNPQTGTGTGTQISSAGWSGTSPTVTSTTDHDTISNAKSPTPGR</sequence>
<keyword evidence="2" id="KW-1133">Transmembrane helix</keyword>
<gene>
    <name evidence="4" type="ORF">B0A52_08396</name>
</gene>
<evidence type="ECO:0000256" key="1">
    <source>
        <dbReference type="SAM" id="MobiDB-lite"/>
    </source>
</evidence>
<evidence type="ECO:0000259" key="3">
    <source>
        <dbReference type="PROSITE" id="PS51767"/>
    </source>
</evidence>
<feature type="compositionally biased region" description="Low complexity" evidence="1">
    <location>
        <begin position="79"/>
        <end position="94"/>
    </location>
</feature>
<evidence type="ECO:0000313" key="4">
    <source>
        <dbReference type="EMBL" id="RVX67986.1"/>
    </source>
</evidence>
<evidence type="ECO:0000256" key="2">
    <source>
        <dbReference type="SAM" id="Phobius"/>
    </source>
</evidence>
<proteinExistence type="predicted"/>
<feature type="region of interest" description="Disordered" evidence="1">
    <location>
        <begin position="533"/>
        <end position="599"/>
    </location>
</feature>
<dbReference type="Gene3D" id="2.40.70.10">
    <property type="entry name" value="Acid Proteases"/>
    <property type="match status" value="2"/>
</dbReference>
<feature type="compositionally biased region" description="Polar residues" evidence="1">
    <location>
        <begin position="459"/>
        <end position="481"/>
    </location>
</feature>
<feature type="region of interest" description="Disordered" evidence="1">
    <location>
        <begin position="387"/>
        <end position="417"/>
    </location>
</feature>
<protein>
    <recommendedName>
        <fullName evidence="3">Peptidase A1 domain-containing protein</fullName>
    </recommendedName>
</protein>
<feature type="region of interest" description="Disordered" evidence="1">
    <location>
        <begin position="454"/>
        <end position="502"/>
    </location>
</feature>
<feature type="compositionally biased region" description="Low complexity" evidence="1">
    <location>
        <begin position="482"/>
        <end position="492"/>
    </location>
</feature>
<name>A0A438MW59_EXOME</name>
<organism evidence="4 5">
    <name type="scientific">Exophiala mesophila</name>
    <name type="common">Black yeast-like fungus</name>
    <dbReference type="NCBI Taxonomy" id="212818"/>
    <lineage>
        <taxon>Eukaryota</taxon>
        <taxon>Fungi</taxon>
        <taxon>Dikarya</taxon>
        <taxon>Ascomycota</taxon>
        <taxon>Pezizomycotina</taxon>
        <taxon>Eurotiomycetes</taxon>
        <taxon>Chaetothyriomycetidae</taxon>
        <taxon>Chaetothyriales</taxon>
        <taxon>Herpotrichiellaceae</taxon>
        <taxon>Exophiala</taxon>
    </lineage>
</organism>
<dbReference type="InterPro" id="IPR033121">
    <property type="entry name" value="PEPTIDASE_A1"/>
</dbReference>
<dbReference type="EMBL" id="NAJM01000042">
    <property type="protein sequence ID" value="RVX67986.1"/>
    <property type="molecule type" value="Genomic_DNA"/>
</dbReference>
<dbReference type="OrthoDB" id="4074350at2759"/>
<dbReference type="Proteomes" id="UP000288859">
    <property type="component" value="Unassembled WGS sequence"/>
</dbReference>
<accession>A0A438MW59</accession>
<reference evidence="4 5" key="1">
    <citation type="submission" date="2017-03" db="EMBL/GenBank/DDBJ databases">
        <title>Genomes of endolithic fungi from Antarctica.</title>
        <authorList>
            <person name="Coleine C."/>
            <person name="Masonjones S."/>
            <person name="Stajich J.E."/>
        </authorList>
    </citation>
    <scope>NUCLEOTIDE SEQUENCE [LARGE SCALE GENOMIC DNA]</scope>
    <source>
        <strain evidence="4 5">CCFEE 6314</strain>
    </source>
</reference>
<feature type="domain" description="Peptidase A1" evidence="3">
    <location>
        <begin position="31"/>
        <end position="363"/>
    </location>
</feature>
<dbReference type="PROSITE" id="PS51767">
    <property type="entry name" value="PEPTIDASE_A1"/>
    <property type="match status" value="1"/>
</dbReference>